<evidence type="ECO:0000256" key="1">
    <source>
        <dbReference type="SAM" id="SignalP"/>
    </source>
</evidence>
<keyword evidence="2" id="KW-0695">RNA-directed DNA polymerase</keyword>
<feature type="non-terminal residue" evidence="2">
    <location>
        <position position="276"/>
    </location>
</feature>
<gene>
    <name evidence="2" type="ORF">FWK35_00019145</name>
</gene>
<keyword evidence="3" id="KW-1185">Reference proteome</keyword>
<name>A0A6G0Y7V4_APHCR</name>
<organism evidence="2 3">
    <name type="scientific">Aphis craccivora</name>
    <name type="common">Cowpea aphid</name>
    <dbReference type="NCBI Taxonomy" id="307492"/>
    <lineage>
        <taxon>Eukaryota</taxon>
        <taxon>Metazoa</taxon>
        <taxon>Ecdysozoa</taxon>
        <taxon>Arthropoda</taxon>
        <taxon>Hexapoda</taxon>
        <taxon>Insecta</taxon>
        <taxon>Pterygota</taxon>
        <taxon>Neoptera</taxon>
        <taxon>Paraneoptera</taxon>
        <taxon>Hemiptera</taxon>
        <taxon>Sternorrhyncha</taxon>
        <taxon>Aphidomorpha</taxon>
        <taxon>Aphidoidea</taxon>
        <taxon>Aphididae</taxon>
        <taxon>Aphidini</taxon>
        <taxon>Aphis</taxon>
        <taxon>Aphis</taxon>
    </lineage>
</organism>
<dbReference type="Proteomes" id="UP000478052">
    <property type="component" value="Unassembled WGS sequence"/>
</dbReference>
<dbReference type="OrthoDB" id="6603726at2759"/>
<dbReference type="AlphaFoldDB" id="A0A6G0Y7V4"/>
<sequence length="276" mass="31419">FPLFLCPLLLSFIRKSRSTSSISAKIIYDDSSNTNPVDAANLFSMFSSSIYTPSRFSDSLSSNIKLPQFILPSNPNFILDDVSKSLCSLRNIKSVGPDGLQGHFQFMLRDFIAWPLFLIFLYWGESLGHSLNISKCSVFSFNLSQSHFNFPYVIHNIPIKPNSDSSHDIVLRSSSEFQLASPFKALYCALVRPLLEYGSVLWDPSTACVSSSIERVHRKFLRIAAYRLNIPHPPHDYSPVLRVLNLSSLADRRHVSNLHFFLNFFRLKLILLFSYP</sequence>
<comment type="caution">
    <text evidence="2">The sequence shown here is derived from an EMBL/GenBank/DDBJ whole genome shotgun (WGS) entry which is preliminary data.</text>
</comment>
<keyword evidence="1" id="KW-0732">Signal</keyword>
<evidence type="ECO:0000313" key="2">
    <source>
        <dbReference type="EMBL" id="KAF0750660.1"/>
    </source>
</evidence>
<feature type="signal peptide" evidence="1">
    <location>
        <begin position="1"/>
        <end position="18"/>
    </location>
</feature>
<feature type="chain" id="PRO_5026226597" evidence="1">
    <location>
        <begin position="19"/>
        <end position="276"/>
    </location>
</feature>
<protein>
    <submittedName>
        <fullName evidence="2">Reverse transcriptase domain-containing protein</fullName>
    </submittedName>
</protein>
<proteinExistence type="predicted"/>
<dbReference type="GO" id="GO:0003964">
    <property type="term" value="F:RNA-directed DNA polymerase activity"/>
    <property type="evidence" value="ECO:0007669"/>
    <property type="project" value="UniProtKB-KW"/>
</dbReference>
<accession>A0A6G0Y7V4</accession>
<dbReference type="EMBL" id="VUJU01005650">
    <property type="protein sequence ID" value="KAF0750660.1"/>
    <property type="molecule type" value="Genomic_DNA"/>
</dbReference>
<evidence type="ECO:0000313" key="3">
    <source>
        <dbReference type="Proteomes" id="UP000478052"/>
    </source>
</evidence>
<keyword evidence="2" id="KW-0548">Nucleotidyltransferase</keyword>
<feature type="non-terminal residue" evidence="2">
    <location>
        <position position="1"/>
    </location>
</feature>
<keyword evidence="2" id="KW-0808">Transferase</keyword>
<reference evidence="2 3" key="1">
    <citation type="submission" date="2019-08" db="EMBL/GenBank/DDBJ databases">
        <title>Whole genome of Aphis craccivora.</title>
        <authorList>
            <person name="Voronova N.V."/>
            <person name="Shulinski R.S."/>
            <person name="Bandarenka Y.V."/>
            <person name="Zhorov D.G."/>
            <person name="Warner D."/>
        </authorList>
    </citation>
    <scope>NUCLEOTIDE SEQUENCE [LARGE SCALE GENOMIC DNA]</scope>
    <source>
        <strain evidence="2">180601</strain>
        <tissue evidence="2">Whole Body</tissue>
    </source>
</reference>